<evidence type="ECO:0000256" key="3">
    <source>
        <dbReference type="ARBA" id="ARBA00022475"/>
    </source>
</evidence>
<dbReference type="PROSITE" id="PS50928">
    <property type="entry name" value="ABC_TM1"/>
    <property type="match status" value="1"/>
</dbReference>
<dbReference type="Gene3D" id="1.10.3720.10">
    <property type="entry name" value="MetI-like"/>
    <property type="match status" value="1"/>
</dbReference>
<evidence type="ECO:0000256" key="1">
    <source>
        <dbReference type="ARBA" id="ARBA00004651"/>
    </source>
</evidence>
<evidence type="ECO:0000259" key="8">
    <source>
        <dbReference type="PROSITE" id="PS50928"/>
    </source>
</evidence>
<evidence type="ECO:0000256" key="6">
    <source>
        <dbReference type="ARBA" id="ARBA00023136"/>
    </source>
</evidence>
<gene>
    <name evidence="9" type="ORF">AB0I59_24845</name>
</gene>
<keyword evidence="6 7" id="KW-0472">Membrane</keyword>
<protein>
    <submittedName>
        <fullName evidence="9">ABC transporter permease</fullName>
    </submittedName>
</protein>
<dbReference type="InterPro" id="IPR050366">
    <property type="entry name" value="BP-dependent_transpt_permease"/>
</dbReference>
<dbReference type="EMBL" id="JBFALK010000014">
    <property type="protein sequence ID" value="MEV0971845.1"/>
    <property type="molecule type" value="Genomic_DNA"/>
</dbReference>
<feature type="transmembrane region" description="Helical" evidence="7">
    <location>
        <begin position="260"/>
        <end position="280"/>
    </location>
</feature>
<dbReference type="InterPro" id="IPR000515">
    <property type="entry name" value="MetI-like"/>
</dbReference>
<comment type="subcellular location">
    <subcellularLocation>
        <location evidence="1 7">Cell membrane</location>
        <topology evidence="1 7">Multi-pass membrane protein</topology>
    </subcellularLocation>
</comment>
<evidence type="ECO:0000256" key="5">
    <source>
        <dbReference type="ARBA" id="ARBA00022989"/>
    </source>
</evidence>
<evidence type="ECO:0000313" key="9">
    <source>
        <dbReference type="EMBL" id="MEV0971845.1"/>
    </source>
</evidence>
<reference evidence="9 10" key="1">
    <citation type="submission" date="2024-06" db="EMBL/GenBank/DDBJ databases">
        <title>The Natural Products Discovery Center: Release of the First 8490 Sequenced Strains for Exploring Actinobacteria Biosynthetic Diversity.</title>
        <authorList>
            <person name="Kalkreuter E."/>
            <person name="Kautsar S.A."/>
            <person name="Yang D."/>
            <person name="Bader C.D."/>
            <person name="Teijaro C.N."/>
            <person name="Fluegel L."/>
            <person name="Davis C.M."/>
            <person name="Simpson J.R."/>
            <person name="Lauterbach L."/>
            <person name="Steele A.D."/>
            <person name="Gui C."/>
            <person name="Meng S."/>
            <person name="Li G."/>
            <person name="Viehrig K."/>
            <person name="Ye F."/>
            <person name="Su P."/>
            <person name="Kiefer A.F."/>
            <person name="Nichols A."/>
            <person name="Cepeda A.J."/>
            <person name="Yan W."/>
            <person name="Fan B."/>
            <person name="Jiang Y."/>
            <person name="Adhikari A."/>
            <person name="Zheng C.-J."/>
            <person name="Schuster L."/>
            <person name="Cowan T.M."/>
            <person name="Smanski M.J."/>
            <person name="Chevrette M.G."/>
            <person name="De Carvalho L.P.S."/>
            <person name="Shen B."/>
        </authorList>
    </citation>
    <scope>NUCLEOTIDE SEQUENCE [LARGE SCALE GENOMIC DNA]</scope>
    <source>
        <strain evidence="9 10">NPDC050100</strain>
    </source>
</reference>
<dbReference type="PANTHER" id="PTHR43386">
    <property type="entry name" value="OLIGOPEPTIDE TRANSPORT SYSTEM PERMEASE PROTEIN APPC"/>
    <property type="match status" value="1"/>
</dbReference>
<dbReference type="PANTHER" id="PTHR43386:SF25">
    <property type="entry name" value="PEPTIDE ABC TRANSPORTER PERMEASE PROTEIN"/>
    <property type="match status" value="1"/>
</dbReference>
<dbReference type="InterPro" id="IPR035906">
    <property type="entry name" value="MetI-like_sf"/>
</dbReference>
<dbReference type="RefSeq" id="WP_358136451.1">
    <property type="nucleotide sequence ID" value="NZ_JBFALK010000014.1"/>
</dbReference>
<dbReference type="Proteomes" id="UP001551675">
    <property type="component" value="Unassembled WGS sequence"/>
</dbReference>
<feature type="transmembrane region" description="Helical" evidence="7">
    <location>
        <begin position="34"/>
        <end position="55"/>
    </location>
</feature>
<evidence type="ECO:0000256" key="7">
    <source>
        <dbReference type="RuleBase" id="RU363032"/>
    </source>
</evidence>
<evidence type="ECO:0000256" key="2">
    <source>
        <dbReference type="ARBA" id="ARBA00022448"/>
    </source>
</evidence>
<name>A0ABV3GJM4_MICGL</name>
<feature type="domain" description="ABC transmembrane type-1" evidence="8">
    <location>
        <begin position="92"/>
        <end position="281"/>
    </location>
</feature>
<evidence type="ECO:0000256" key="4">
    <source>
        <dbReference type="ARBA" id="ARBA00022692"/>
    </source>
</evidence>
<proteinExistence type="inferred from homology"/>
<organism evidence="9 10">
    <name type="scientific">Microtetraspora glauca</name>
    <dbReference type="NCBI Taxonomy" id="1996"/>
    <lineage>
        <taxon>Bacteria</taxon>
        <taxon>Bacillati</taxon>
        <taxon>Actinomycetota</taxon>
        <taxon>Actinomycetes</taxon>
        <taxon>Streptosporangiales</taxon>
        <taxon>Streptosporangiaceae</taxon>
        <taxon>Microtetraspora</taxon>
    </lineage>
</organism>
<keyword evidence="3" id="KW-1003">Cell membrane</keyword>
<dbReference type="SUPFAM" id="SSF161098">
    <property type="entry name" value="MetI-like"/>
    <property type="match status" value="1"/>
</dbReference>
<comment type="caution">
    <text evidence="9">The sequence shown here is derived from an EMBL/GenBank/DDBJ whole genome shotgun (WGS) entry which is preliminary data.</text>
</comment>
<dbReference type="Pfam" id="PF00528">
    <property type="entry name" value="BPD_transp_1"/>
    <property type="match status" value="1"/>
</dbReference>
<feature type="transmembrane region" description="Helical" evidence="7">
    <location>
        <begin position="131"/>
        <end position="149"/>
    </location>
</feature>
<feature type="transmembrane region" description="Helical" evidence="7">
    <location>
        <begin position="219"/>
        <end position="240"/>
    </location>
</feature>
<keyword evidence="5 7" id="KW-1133">Transmembrane helix</keyword>
<keyword evidence="2 7" id="KW-0813">Transport</keyword>
<comment type="similarity">
    <text evidence="7">Belongs to the binding-protein-dependent transport system permease family.</text>
</comment>
<keyword evidence="10" id="KW-1185">Reference proteome</keyword>
<dbReference type="CDD" id="cd06261">
    <property type="entry name" value="TM_PBP2"/>
    <property type="match status" value="1"/>
</dbReference>
<evidence type="ECO:0000313" key="10">
    <source>
        <dbReference type="Proteomes" id="UP001551675"/>
    </source>
</evidence>
<accession>A0ABV3GJM4</accession>
<keyword evidence="4 7" id="KW-0812">Transmembrane</keyword>
<feature type="transmembrane region" description="Helical" evidence="7">
    <location>
        <begin position="96"/>
        <end position="119"/>
    </location>
</feature>
<sequence>MTEVLETEPVRAAGPAEPTAGAGRRVRLGWPGTLALGFVLICLLIALLVPFLSLAEPNEQDLGDTLARYSADHLLGTDQLGRDLLARLLWAIRTSLFAGLTAIVVATLIGLPTGMLAGYRRGWFDTVSARIADVVLTVPALVLLLTVHTALRTGITGQMVTLGVIFAPRIYRVMRAETIRVATMPYLLAGRMSGCSHVRILWRYLLPGIRAQVRVQVSYLLGLSLLIEAGISFLGVGVESPDASLGTMLSGAAAMLASDARVVLIPAAVLSLLILSLNVIGDIESEGERRG</sequence>